<dbReference type="EMBL" id="JARQWQ010000141">
    <property type="protein sequence ID" value="KAK2548659.1"/>
    <property type="molecule type" value="Genomic_DNA"/>
</dbReference>
<proteinExistence type="predicted"/>
<dbReference type="InterPro" id="IPR052925">
    <property type="entry name" value="Phage_Integrase-like_Recomb"/>
</dbReference>
<name>A0AAD9USS4_ACRCE</name>
<dbReference type="AlphaFoldDB" id="A0AAD9USS4"/>
<feature type="non-terminal residue" evidence="2">
    <location>
        <position position="1"/>
    </location>
</feature>
<accession>A0AAD9USS4</accession>
<protein>
    <submittedName>
        <fullName evidence="2">Integrase/recombinase xerD-like protein</fullName>
    </submittedName>
</protein>
<dbReference type="PANTHER" id="PTHR34605">
    <property type="entry name" value="PHAGE_INTEGRASE DOMAIN-CONTAINING PROTEIN"/>
    <property type="match status" value="1"/>
</dbReference>
<dbReference type="InterPro" id="IPR013762">
    <property type="entry name" value="Integrase-like_cat_sf"/>
</dbReference>
<dbReference type="PANTHER" id="PTHR34605:SF4">
    <property type="entry name" value="DNA ADENINE METHYLTRANSFERASE"/>
    <property type="match status" value="1"/>
</dbReference>
<sequence>MSSHNMLQVPAAATVATAQATGPRTAESPCLPPRTGAASIIQAVPQLLDPGQELFVSDHGWRCIPVSVKPDLGELISTLLKSKASSTEKRYKREILKFIDYCNFSGVRPVPPFPVTFLVAYLFKVYKRSSSYASLVMTHAALKWFHSFSLSSGANPLDNSICHNLLEAARRDKPVSVKKAPISAEIIKSIIDKFAGPSASLKDVRVACICSLGYAGFFRYDELSNIAPEHLGFFPDHLRVFVPRAKNNIYREG</sequence>
<evidence type="ECO:0000313" key="2">
    <source>
        <dbReference type="EMBL" id="KAK2548659.1"/>
    </source>
</evidence>
<dbReference type="GO" id="GO:0015074">
    <property type="term" value="P:DNA integration"/>
    <property type="evidence" value="ECO:0007669"/>
    <property type="project" value="InterPro"/>
</dbReference>
<organism evidence="2 3">
    <name type="scientific">Acropora cervicornis</name>
    <name type="common">Staghorn coral</name>
    <dbReference type="NCBI Taxonomy" id="6130"/>
    <lineage>
        <taxon>Eukaryota</taxon>
        <taxon>Metazoa</taxon>
        <taxon>Cnidaria</taxon>
        <taxon>Anthozoa</taxon>
        <taxon>Hexacorallia</taxon>
        <taxon>Scleractinia</taxon>
        <taxon>Astrocoeniina</taxon>
        <taxon>Acroporidae</taxon>
        <taxon>Acropora</taxon>
    </lineage>
</organism>
<dbReference type="SUPFAM" id="SSF47823">
    <property type="entry name" value="lambda integrase-like, N-terminal domain"/>
    <property type="match status" value="1"/>
</dbReference>
<reference evidence="2" key="1">
    <citation type="journal article" date="2023" name="G3 (Bethesda)">
        <title>Whole genome assembly and annotation of the endangered Caribbean coral Acropora cervicornis.</title>
        <authorList>
            <person name="Selwyn J.D."/>
            <person name="Vollmer S.V."/>
        </authorList>
    </citation>
    <scope>NUCLEOTIDE SEQUENCE</scope>
    <source>
        <strain evidence="2">K2</strain>
    </source>
</reference>
<evidence type="ECO:0000256" key="1">
    <source>
        <dbReference type="ARBA" id="ARBA00023125"/>
    </source>
</evidence>
<evidence type="ECO:0000313" key="3">
    <source>
        <dbReference type="Proteomes" id="UP001249851"/>
    </source>
</evidence>
<reference evidence="2" key="2">
    <citation type="journal article" date="2023" name="Science">
        <title>Genomic signatures of disease resistance in endangered staghorn corals.</title>
        <authorList>
            <person name="Vollmer S.V."/>
            <person name="Selwyn J.D."/>
            <person name="Despard B.A."/>
            <person name="Roesel C.L."/>
        </authorList>
    </citation>
    <scope>NUCLEOTIDE SEQUENCE</scope>
    <source>
        <strain evidence="2">K2</strain>
    </source>
</reference>
<dbReference type="GO" id="GO:0003677">
    <property type="term" value="F:DNA binding"/>
    <property type="evidence" value="ECO:0007669"/>
    <property type="project" value="UniProtKB-KW"/>
</dbReference>
<dbReference type="Gene3D" id="1.10.443.10">
    <property type="entry name" value="Intergrase catalytic core"/>
    <property type="match status" value="1"/>
</dbReference>
<dbReference type="Proteomes" id="UP001249851">
    <property type="component" value="Unassembled WGS sequence"/>
</dbReference>
<keyword evidence="1" id="KW-0238">DNA-binding</keyword>
<comment type="caution">
    <text evidence="2">The sequence shown here is derived from an EMBL/GenBank/DDBJ whole genome shotgun (WGS) entry which is preliminary data.</text>
</comment>
<dbReference type="InterPro" id="IPR010998">
    <property type="entry name" value="Integrase_recombinase_N"/>
</dbReference>
<dbReference type="Gene3D" id="1.10.150.130">
    <property type="match status" value="1"/>
</dbReference>
<dbReference type="GO" id="GO:0006310">
    <property type="term" value="P:DNA recombination"/>
    <property type="evidence" value="ECO:0007669"/>
    <property type="project" value="InterPro"/>
</dbReference>
<gene>
    <name evidence="2" type="ORF">P5673_031101</name>
</gene>
<keyword evidence="3" id="KW-1185">Reference proteome</keyword>